<reference evidence="5 6" key="1">
    <citation type="submission" date="2021-01" db="EMBL/GenBank/DDBJ databases">
        <title>FDA dAtabase for Regulatory Grade micrObial Sequences (FDA-ARGOS): Supporting development and validation of Infectious Disease Dx tests.</title>
        <authorList>
            <person name="Sproer C."/>
            <person name="Gronow S."/>
            <person name="Severitt S."/>
            <person name="Schroder I."/>
            <person name="Tallon L."/>
            <person name="Sadzewicz L."/>
            <person name="Zhao X."/>
            <person name="Boylan J."/>
            <person name="Ott S."/>
            <person name="Bowen H."/>
            <person name="Vavikolanu K."/>
            <person name="Mehta A."/>
            <person name="Aluvathingal J."/>
            <person name="Nadendla S."/>
            <person name="Lowell S."/>
            <person name="Myers T."/>
            <person name="Yan Y."/>
            <person name="Sichtig H."/>
        </authorList>
    </citation>
    <scope>NUCLEOTIDE SEQUENCE [LARGE SCALE GENOMIC DNA]</scope>
    <source>
        <strain evidence="5 6">FDAARGOS_1096</strain>
    </source>
</reference>
<dbReference type="InterPro" id="IPR003593">
    <property type="entry name" value="AAA+_ATPase"/>
</dbReference>
<protein>
    <submittedName>
        <fullName evidence="5">ABC-F family ATP-binding cassette domain-containing protein</fullName>
    </submittedName>
</protein>
<evidence type="ECO:0000256" key="2">
    <source>
        <dbReference type="ARBA" id="ARBA00022741"/>
    </source>
</evidence>
<keyword evidence="1" id="KW-0677">Repeat</keyword>
<gene>
    <name evidence="5" type="ORF">I6I53_11950</name>
</gene>
<dbReference type="GO" id="GO:0005524">
    <property type="term" value="F:ATP binding"/>
    <property type="evidence" value="ECO:0007669"/>
    <property type="project" value="UniProtKB-KW"/>
</dbReference>
<dbReference type="InterPro" id="IPR003439">
    <property type="entry name" value="ABC_transporter-like_ATP-bd"/>
</dbReference>
<evidence type="ECO:0000259" key="4">
    <source>
        <dbReference type="PROSITE" id="PS50893"/>
    </source>
</evidence>
<dbReference type="GO" id="GO:0016887">
    <property type="term" value="F:ATP hydrolysis activity"/>
    <property type="evidence" value="ECO:0007669"/>
    <property type="project" value="InterPro"/>
</dbReference>
<evidence type="ECO:0000256" key="1">
    <source>
        <dbReference type="ARBA" id="ARBA00022737"/>
    </source>
</evidence>
<keyword evidence="2" id="KW-0547">Nucleotide-binding</keyword>
<evidence type="ECO:0000256" key="3">
    <source>
        <dbReference type="ARBA" id="ARBA00022840"/>
    </source>
</evidence>
<dbReference type="Proteomes" id="UP000595320">
    <property type="component" value="Chromosome"/>
</dbReference>
<evidence type="ECO:0000313" key="5">
    <source>
        <dbReference type="EMBL" id="QQT85611.1"/>
    </source>
</evidence>
<dbReference type="EMBL" id="CP068176">
    <property type="protein sequence ID" value="QQT85611.1"/>
    <property type="molecule type" value="Genomic_DNA"/>
</dbReference>
<proteinExistence type="predicted"/>
<dbReference type="RefSeq" id="WP_004997965.1">
    <property type="nucleotide sequence ID" value="NZ_BKWV01000028.1"/>
</dbReference>
<dbReference type="SMART" id="SM00382">
    <property type="entry name" value="AAA"/>
    <property type="match status" value="2"/>
</dbReference>
<dbReference type="PANTHER" id="PTHR19211:SF6">
    <property type="entry name" value="BLL7188 PROTEIN"/>
    <property type="match status" value="1"/>
</dbReference>
<keyword evidence="3 5" id="KW-0067">ATP-binding</keyword>
<name>A0A7T9UGW2_9GAMM</name>
<dbReference type="PANTHER" id="PTHR19211">
    <property type="entry name" value="ATP-BINDING TRANSPORT PROTEIN-RELATED"/>
    <property type="match status" value="1"/>
</dbReference>
<dbReference type="GeneID" id="66212627"/>
<organism evidence="5 6">
    <name type="scientific">Acinetobacter ursingii</name>
    <dbReference type="NCBI Taxonomy" id="108980"/>
    <lineage>
        <taxon>Bacteria</taxon>
        <taxon>Pseudomonadati</taxon>
        <taxon>Pseudomonadota</taxon>
        <taxon>Gammaproteobacteria</taxon>
        <taxon>Moraxellales</taxon>
        <taxon>Moraxellaceae</taxon>
        <taxon>Acinetobacter</taxon>
    </lineage>
</organism>
<sequence>MTQQACIIQQLSLDIHSKNIFDQLHFNLPIQQCTGLIGRNGQGKSLLMQCLAQVSKFSFIGQIHWQCPVAYLSQFNRLRGNTIAQVLDIQNLVDAFKRIENSSASFQDYDLVEDKWHLPYEWQQQLEQAGLPLDLNFSVHLLSEGQKTKLALCRLFALKDHYLLLDEPSNHLDCVSRKWLISCLKAHAMGSLIISHDRLLLDEMQHILEFNEFGLSHFSGNYTHYEKQSALQRHALEQDVEQEKRQLKQQVVQQHQTLMKNQKRQASANKKRKTGSQAKVILDFKREQATQQSGQLIRQQQRQLHQEQLSLCNKKQRLETVKPQQFEFSSAVQKSGEILRLTNTPHPYLQNAHFNFSLQSKEKIHLVGENGSGKSTFLRILSRNSSNENNDSLSLSRSLYLDQNFSFLNQRLSALENLMALNPDQTTEFWRNLLGQLRLRGDKVLQPLAELSSGEQLKVALISMAHPLNSFDLLLLDEPENHLDIDSRELLAKAIQSFNGAIILVSHDDYFVKQCGIIHEVKIAALLNERRAS</sequence>
<feature type="domain" description="ABC transporter" evidence="4">
    <location>
        <begin position="6"/>
        <end position="238"/>
    </location>
</feature>
<dbReference type="InterPro" id="IPR027417">
    <property type="entry name" value="P-loop_NTPase"/>
</dbReference>
<evidence type="ECO:0000313" key="6">
    <source>
        <dbReference type="Proteomes" id="UP000595320"/>
    </source>
</evidence>
<dbReference type="AlphaFoldDB" id="A0A7T9UGW2"/>
<dbReference type="PROSITE" id="PS50893">
    <property type="entry name" value="ABC_TRANSPORTER_2"/>
    <property type="match status" value="1"/>
</dbReference>
<dbReference type="InterPro" id="IPR050611">
    <property type="entry name" value="ABCF"/>
</dbReference>
<accession>A0A7T9UGW2</accession>
<dbReference type="SUPFAM" id="SSF52540">
    <property type="entry name" value="P-loop containing nucleoside triphosphate hydrolases"/>
    <property type="match status" value="2"/>
</dbReference>
<dbReference type="Pfam" id="PF00005">
    <property type="entry name" value="ABC_tran"/>
    <property type="match status" value="2"/>
</dbReference>
<dbReference type="Gene3D" id="3.40.50.300">
    <property type="entry name" value="P-loop containing nucleotide triphosphate hydrolases"/>
    <property type="match status" value="2"/>
</dbReference>